<dbReference type="InterPro" id="IPR008651">
    <property type="entry name" value="Uncharacterised_HicB"/>
</dbReference>
<keyword evidence="1" id="KW-0812">Transmembrane</keyword>
<reference evidence="2" key="1">
    <citation type="submission" date="2019-10" db="EMBL/GenBank/DDBJ databases">
        <title>Metagenomic sequencing of thiosulfate-disproportionating enrichment culture.</title>
        <authorList>
            <person name="Umezawa K."/>
            <person name="Kojima H."/>
            <person name="Fukui M."/>
        </authorList>
    </citation>
    <scope>NUCLEOTIDE SEQUENCE</scope>
    <source>
        <strain evidence="2">45J</strain>
    </source>
</reference>
<evidence type="ECO:0000256" key="1">
    <source>
        <dbReference type="SAM" id="Phobius"/>
    </source>
</evidence>
<dbReference type="Pfam" id="PF05534">
    <property type="entry name" value="HicB"/>
    <property type="match status" value="1"/>
</dbReference>
<dbReference type="GO" id="GO:0006355">
    <property type="term" value="P:regulation of DNA-templated transcription"/>
    <property type="evidence" value="ECO:0007669"/>
    <property type="project" value="InterPro"/>
</dbReference>
<gene>
    <name evidence="2" type="ORF">A45J_2621</name>
</gene>
<dbReference type="AlphaFoldDB" id="A0A5J4L3L2"/>
<name>A0A5J4L3L2_9ZZZZ</name>
<evidence type="ECO:0000313" key="2">
    <source>
        <dbReference type="EMBL" id="GER94855.1"/>
    </source>
</evidence>
<feature type="transmembrane region" description="Helical" evidence="1">
    <location>
        <begin position="6"/>
        <end position="27"/>
    </location>
</feature>
<sequence>MDMWIYIVGGIIIVGALIVRLIEKIVVRLRPDIHRKVYIAAKKSGESINAWLNKNLDRVVSSRA</sequence>
<proteinExistence type="predicted"/>
<organism evidence="2">
    <name type="scientific">hot springs metagenome</name>
    <dbReference type="NCBI Taxonomy" id="433727"/>
    <lineage>
        <taxon>unclassified sequences</taxon>
        <taxon>metagenomes</taxon>
        <taxon>ecological metagenomes</taxon>
    </lineage>
</organism>
<dbReference type="SUPFAM" id="SSF47598">
    <property type="entry name" value="Ribbon-helix-helix"/>
    <property type="match status" value="1"/>
</dbReference>
<dbReference type="EMBL" id="BLAB01000001">
    <property type="protein sequence ID" value="GER94855.1"/>
    <property type="molecule type" value="Genomic_DNA"/>
</dbReference>
<keyword evidence="1" id="KW-1133">Transmembrane helix</keyword>
<comment type="caution">
    <text evidence="2">The sequence shown here is derived from an EMBL/GenBank/DDBJ whole genome shotgun (WGS) entry which is preliminary data.</text>
</comment>
<accession>A0A5J4L3L2</accession>
<protein>
    <submittedName>
        <fullName evidence="2">Uncharacterized protein</fullName>
    </submittedName>
</protein>
<dbReference type="InterPro" id="IPR010985">
    <property type="entry name" value="Ribbon_hlx_hlx"/>
</dbReference>
<keyword evidence="1" id="KW-0472">Membrane</keyword>